<dbReference type="EC" id="2.3.1.180" evidence="4"/>
<keyword evidence="1 4" id="KW-0808">Transferase</keyword>
<dbReference type="PANTHER" id="PTHR34069">
    <property type="entry name" value="3-OXOACYL-[ACYL-CARRIER-PROTEIN] SYNTHASE 3"/>
    <property type="match status" value="1"/>
</dbReference>
<accession>A0A380C769</accession>
<dbReference type="PANTHER" id="PTHR34069:SF3">
    <property type="entry name" value="ACYL-COA:ACYL-COA ALKYLTRANSFERASE"/>
    <property type="match status" value="1"/>
</dbReference>
<dbReference type="Gene3D" id="3.40.47.10">
    <property type="match status" value="2"/>
</dbReference>
<dbReference type="FunFam" id="3.40.47.10:FF:000119">
    <property type="entry name" value="Anthraniloyl-CoA anthraniloyltransferase"/>
    <property type="match status" value="1"/>
</dbReference>
<dbReference type="SUPFAM" id="SSF53901">
    <property type="entry name" value="Thiolase-like"/>
    <property type="match status" value="1"/>
</dbReference>
<keyword evidence="5" id="KW-1185">Reference proteome</keyword>
<evidence type="ECO:0000256" key="2">
    <source>
        <dbReference type="ARBA" id="ARBA00023315"/>
    </source>
</evidence>
<evidence type="ECO:0000256" key="1">
    <source>
        <dbReference type="ARBA" id="ARBA00022679"/>
    </source>
</evidence>
<feature type="domain" description="Beta-ketoacyl-[acyl-carrier-protein] synthase III C-terminal" evidence="3">
    <location>
        <begin position="260"/>
        <end position="349"/>
    </location>
</feature>
<dbReference type="GO" id="GO:0033818">
    <property type="term" value="F:beta-ketoacyl-acyl-carrier-protein synthase III activity"/>
    <property type="evidence" value="ECO:0007669"/>
    <property type="project" value="UniProtKB-EC"/>
</dbReference>
<keyword evidence="2 4" id="KW-0012">Acyltransferase</keyword>
<dbReference type="EMBL" id="UGYO01000002">
    <property type="protein sequence ID" value="SUJ12887.1"/>
    <property type="molecule type" value="Genomic_DNA"/>
</dbReference>
<dbReference type="NCBIfam" id="NF006720">
    <property type="entry name" value="PRK09258.1"/>
    <property type="match status" value="1"/>
</dbReference>
<protein>
    <submittedName>
        <fullName evidence="4">PQB biosynthetic 3-oxoacyl-[acyl-carrier-protein] synthase III</fullName>
        <ecNumber evidence="4">2.3.1.180</ecNumber>
    </submittedName>
</protein>
<dbReference type="InterPro" id="IPR016039">
    <property type="entry name" value="Thiolase-like"/>
</dbReference>
<evidence type="ECO:0000313" key="5">
    <source>
        <dbReference type="Proteomes" id="UP000254069"/>
    </source>
</evidence>
<proteinExistence type="predicted"/>
<dbReference type="Proteomes" id="UP000254069">
    <property type="component" value="Unassembled WGS sequence"/>
</dbReference>
<dbReference type="InterPro" id="IPR013747">
    <property type="entry name" value="ACP_syn_III_C"/>
</dbReference>
<dbReference type="Pfam" id="PF08541">
    <property type="entry name" value="ACP_syn_III_C"/>
    <property type="match status" value="1"/>
</dbReference>
<dbReference type="GO" id="GO:0044550">
    <property type="term" value="P:secondary metabolite biosynthetic process"/>
    <property type="evidence" value="ECO:0007669"/>
    <property type="project" value="TreeGrafter"/>
</dbReference>
<dbReference type="AlphaFoldDB" id="A0A380C769"/>
<evidence type="ECO:0000313" key="4">
    <source>
        <dbReference type="EMBL" id="SUJ12887.1"/>
    </source>
</evidence>
<reference evidence="4 5" key="1">
    <citation type="submission" date="2018-06" db="EMBL/GenBank/DDBJ databases">
        <authorList>
            <consortium name="Pathogen Informatics"/>
            <person name="Doyle S."/>
        </authorList>
    </citation>
    <scope>NUCLEOTIDE SEQUENCE [LARGE SCALE GENOMIC DNA]</scope>
    <source>
        <strain evidence="4 5">NCTC10738</strain>
    </source>
</reference>
<sequence>MNYSRVYINSLAYELAPEMVSSRELESRLAPLYQKFRIPIGQLAALTGIEERRWWPKGFKVSQGAVCAAQKALAETGLDPKALGALVYTGVCRDQHEPATACAVASAIGIGRDCAVFDISNACLGVLSGILDVANRIELGQIRAGMVVSCESSREIVEASIEQMLAEPSMANFAASLATLTGGSGAVAVILTDGSLPLTTSRKHQLLGASQLAAPEHHQMCQWGFVEVGNRLYREVMRTDAVALLKEGVELARQTWEQFLQQRQWLAGQVDKVICHQVGAANRKQVLGALGIAEHKEFPTFARLGNMGTVSLPVSAALAHGEGFLQAGDRVSFLGIGSGLNCMMLGLRW</sequence>
<organism evidence="4 5">
    <name type="scientific">Shewanella algae</name>
    <dbReference type="NCBI Taxonomy" id="38313"/>
    <lineage>
        <taxon>Bacteria</taxon>
        <taxon>Pseudomonadati</taxon>
        <taxon>Pseudomonadota</taxon>
        <taxon>Gammaproteobacteria</taxon>
        <taxon>Alteromonadales</taxon>
        <taxon>Shewanellaceae</taxon>
        <taxon>Shewanella</taxon>
    </lineage>
</organism>
<evidence type="ECO:0000259" key="3">
    <source>
        <dbReference type="Pfam" id="PF08541"/>
    </source>
</evidence>
<gene>
    <name evidence="4" type="primary">pqsD</name>
    <name evidence="4" type="ORF">NCTC10738_04473</name>
</gene>
<dbReference type="RefSeq" id="WP_096141333.1">
    <property type="nucleotide sequence ID" value="NZ_CP055159.1"/>
</dbReference>
<name>A0A380C769_9GAMM</name>